<gene>
    <name evidence="2" type="ORF">CTDIVETGP_1571</name>
</gene>
<sequence>MEELTELERLKLSLEYSTSEKHKEILKEKIDKIENKVDIKVRKENMQQSFL</sequence>
<feature type="coiled-coil region" evidence="1">
    <location>
        <begin position="16"/>
        <end position="43"/>
    </location>
</feature>
<evidence type="ECO:0000313" key="2">
    <source>
        <dbReference type="EMBL" id="CDL91501.1"/>
    </source>
</evidence>
<keyword evidence="1" id="KW-0175">Coiled coil</keyword>
<dbReference type="AlphaFoldDB" id="W6N5D8"/>
<reference evidence="2 3" key="1">
    <citation type="journal article" date="2015" name="Genome Announc.">
        <title>Draft Genome Sequence of Clostridium tyrobutyricum Strain DIVETGP, Isolated from Cow's Milk for Grana Padano Production.</title>
        <authorList>
            <person name="Soggiu A."/>
            <person name="Piras C."/>
            <person name="Gaiarsa S."/>
            <person name="Sassera D."/>
            <person name="Roncada P."/>
            <person name="Bendixen E."/>
            <person name="Brasca M."/>
            <person name="Bonizzi L."/>
        </authorList>
    </citation>
    <scope>NUCLEOTIDE SEQUENCE [LARGE SCALE GENOMIC DNA]</scope>
    <source>
        <strain evidence="2 3">DIVETGP</strain>
    </source>
</reference>
<organism evidence="2 3">
    <name type="scientific">Clostridium tyrobutyricum DIVETGP</name>
    <dbReference type="NCBI Taxonomy" id="1408889"/>
    <lineage>
        <taxon>Bacteria</taxon>
        <taxon>Bacillati</taxon>
        <taxon>Bacillota</taxon>
        <taxon>Clostridia</taxon>
        <taxon>Eubacteriales</taxon>
        <taxon>Clostridiaceae</taxon>
        <taxon>Clostridium</taxon>
    </lineage>
</organism>
<name>W6N5D8_CLOTY</name>
<keyword evidence="3" id="KW-1185">Reference proteome</keyword>
<accession>W6N5D8</accession>
<evidence type="ECO:0000256" key="1">
    <source>
        <dbReference type="SAM" id="Coils"/>
    </source>
</evidence>
<comment type="caution">
    <text evidence="2">The sequence shown here is derived from an EMBL/GenBank/DDBJ whole genome shotgun (WGS) entry which is preliminary data.</text>
</comment>
<proteinExistence type="predicted"/>
<dbReference type="Proteomes" id="UP000019482">
    <property type="component" value="Unassembled WGS sequence"/>
</dbReference>
<dbReference type="EMBL" id="CBXI010000024">
    <property type="protein sequence ID" value="CDL91501.1"/>
    <property type="molecule type" value="Genomic_DNA"/>
</dbReference>
<evidence type="ECO:0000313" key="3">
    <source>
        <dbReference type="Proteomes" id="UP000019482"/>
    </source>
</evidence>
<dbReference type="GeneID" id="56700213"/>
<protein>
    <submittedName>
        <fullName evidence="2">Uncharacterized protein</fullName>
    </submittedName>
</protein>
<dbReference type="RefSeq" id="WP_017895733.1">
    <property type="nucleotide sequence ID" value="NZ_CBXI010000024.1"/>
</dbReference>